<name>A0A419PST9_CLOSI</name>
<comment type="caution">
    <text evidence="1">The sequence shown here is derived from an EMBL/GenBank/DDBJ whole genome shotgun (WGS) entry which is preliminary data.</text>
</comment>
<gene>
    <name evidence="1" type="ORF">CSKR_114044</name>
</gene>
<keyword evidence="2" id="KW-1185">Reference proteome</keyword>
<organism evidence="1 2">
    <name type="scientific">Clonorchis sinensis</name>
    <name type="common">Chinese liver fluke</name>
    <dbReference type="NCBI Taxonomy" id="79923"/>
    <lineage>
        <taxon>Eukaryota</taxon>
        <taxon>Metazoa</taxon>
        <taxon>Spiralia</taxon>
        <taxon>Lophotrochozoa</taxon>
        <taxon>Platyhelminthes</taxon>
        <taxon>Trematoda</taxon>
        <taxon>Digenea</taxon>
        <taxon>Opisthorchiida</taxon>
        <taxon>Opisthorchiata</taxon>
        <taxon>Opisthorchiidae</taxon>
        <taxon>Clonorchis</taxon>
    </lineage>
</organism>
<reference evidence="1 2" key="1">
    <citation type="journal article" date="2018" name="Biotechnol. Adv.">
        <title>Improved genomic resources and new bioinformatic workflow for the carcinogenic parasite Clonorchis sinensis: Biotechnological implications.</title>
        <authorList>
            <person name="Wang D."/>
            <person name="Korhonen P.K."/>
            <person name="Gasser R.B."/>
            <person name="Young N.D."/>
        </authorList>
    </citation>
    <scope>NUCLEOTIDE SEQUENCE [LARGE SCALE GENOMIC DNA]</scope>
    <source>
        <strain evidence="1">Cs-k2</strain>
    </source>
</reference>
<sequence length="185" mass="20313">MKIYCDIPNIVPTETSCGLCAAHSVEEYHKREIRPTPTASDGLCKQPNRAVDTLQVLEPGRTTAVIRQLIVQGQILLCQGSTSANDNPPSVAEDTAPQTRWRSRNTDLGFCVLCDRPGITSDGWCATVSVPYQVDCCDGETCLLCCDALQACPKISPQMINLFLVPRPRKTQRCVRLALHEEGIL</sequence>
<protein>
    <submittedName>
        <fullName evidence="1">Uncharacterized protein</fullName>
    </submittedName>
</protein>
<evidence type="ECO:0000313" key="2">
    <source>
        <dbReference type="Proteomes" id="UP000286415"/>
    </source>
</evidence>
<proteinExistence type="predicted"/>
<dbReference type="EMBL" id="NIRI02000010">
    <property type="protein sequence ID" value="KAG5453696.1"/>
    <property type="molecule type" value="Genomic_DNA"/>
</dbReference>
<dbReference type="InParanoid" id="A0A419PST9"/>
<dbReference type="Proteomes" id="UP000286415">
    <property type="component" value="Unassembled WGS sequence"/>
</dbReference>
<accession>A0A419PST9</accession>
<dbReference type="AlphaFoldDB" id="A0A419PST9"/>
<reference evidence="1 2" key="2">
    <citation type="journal article" date="2021" name="Genomics">
        <title>High-quality reference genome for Clonorchis sinensis.</title>
        <authorList>
            <person name="Young N.D."/>
            <person name="Stroehlein A.J."/>
            <person name="Kinkar L."/>
            <person name="Wang T."/>
            <person name="Sohn W.M."/>
            <person name="Chang B.C.H."/>
            <person name="Kaur P."/>
            <person name="Weisz D."/>
            <person name="Dudchenko O."/>
            <person name="Aiden E.L."/>
            <person name="Korhonen P.K."/>
            <person name="Gasser R.B."/>
        </authorList>
    </citation>
    <scope>NUCLEOTIDE SEQUENCE [LARGE SCALE GENOMIC DNA]</scope>
    <source>
        <strain evidence="1">Cs-k2</strain>
    </source>
</reference>
<evidence type="ECO:0000313" key="1">
    <source>
        <dbReference type="EMBL" id="KAG5453696.1"/>
    </source>
</evidence>